<name>A0A5B7I6T8_PORTR</name>
<gene>
    <name evidence="1" type="ORF">E2C01_075722</name>
</gene>
<comment type="caution">
    <text evidence="1">The sequence shown here is derived from an EMBL/GenBank/DDBJ whole genome shotgun (WGS) entry which is preliminary data.</text>
</comment>
<keyword evidence="2" id="KW-1185">Reference proteome</keyword>
<dbReference type="AlphaFoldDB" id="A0A5B7I6T8"/>
<reference evidence="1 2" key="1">
    <citation type="submission" date="2019-05" db="EMBL/GenBank/DDBJ databases">
        <title>Another draft genome of Portunus trituberculatus and its Hox gene families provides insights of decapod evolution.</title>
        <authorList>
            <person name="Jeong J.-H."/>
            <person name="Song I."/>
            <person name="Kim S."/>
            <person name="Choi T."/>
            <person name="Kim D."/>
            <person name="Ryu S."/>
            <person name="Kim W."/>
        </authorList>
    </citation>
    <scope>NUCLEOTIDE SEQUENCE [LARGE SCALE GENOMIC DNA]</scope>
    <source>
        <tissue evidence="1">Muscle</tissue>
    </source>
</reference>
<organism evidence="1 2">
    <name type="scientific">Portunus trituberculatus</name>
    <name type="common">Swimming crab</name>
    <name type="synonym">Neptunus trituberculatus</name>
    <dbReference type="NCBI Taxonomy" id="210409"/>
    <lineage>
        <taxon>Eukaryota</taxon>
        <taxon>Metazoa</taxon>
        <taxon>Ecdysozoa</taxon>
        <taxon>Arthropoda</taxon>
        <taxon>Crustacea</taxon>
        <taxon>Multicrustacea</taxon>
        <taxon>Malacostraca</taxon>
        <taxon>Eumalacostraca</taxon>
        <taxon>Eucarida</taxon>
        <taxon>Decapoda</taxon>
        <taxon>Pleocyemata</taxon>
        <taxon>Brachyura</taxon>
        <taxon>Eubrachyura</taxon>
        <taxon>Portunoidea</taxon>
        <taxon>Portunidae</taxon>
        <taxon>Portuninae</taxon>
        <taxon>Portunus</taxon>
    </lineage>
</organism>
<accession>A0A5B7I6T8</accession>
<dbReference type="Proteomes" id="UP000324222">
    <property type="component" value="Unassembled WGS sequence"/>
</dbReference>
<proteinExistence type="predicted"/>
<dbReference type="EMBL" id="VSRR010055992">
    <property type="protein sequence ID" value="MPC81121.1"/>
    <property type="molecule type" value="Genomic_DNA"/>
</dbReference>
<sequence>MSGVSCRPGLSILSGCRRTGRPRRLFGEDVIGAYGALDVILRILSVLQAVGEREVGGTGRDGGWVAVGVFLGGWVVAGGRSRVAVCGRMHGGEGSANARHKYLPPA</sequence>
<evidence type="ECO:0000313" key="2">
    <source>
        <dbReference type="Proteomes" id="UP000324222"/>
    </source>
</evidence>
<evidence type="ECO:0000313" key="1">
    <source>
        <dbReference type="EMBL" id="MPC81121.1"/>
    </source>
</evidence>
<protein>
    <submittedName>
        <fullName evidence="1">Uncharacterized protein</fullName>
    </submittedName>
</protein>